<dbReference type="InterPro" id="IPR052026">
    <property type="entry name" value="ExeA_AAA_ATPase_DNA-bind"/>
</dbReference>
<protein>
    <recommendedName>
        <fullName evidence="1">AAA+ ATPase domain-containing protein</fullName>
    </recommendedName>
</protein>
<sequence length="327" mass="36160">MMTATLEKRDNPARRAAVERAHVEDATAASVQEKLDGLVKAGEGMRDGRGLLITGPAGSGKSHLIKRFRTRHDLAPYEMETGEGTARPIIFVNAPSPCTLKALGYEILTELTGVPPRTNMLSHAVWSRVRRQMVANRTKFLVIDEIHHVLQRKNDAEAESLAETFKNVMQNPEWPINLVLGGMPLTNKFTREHPQFGRRIDIVSIEPVPDNDDGYLKIGRYLDNLVPRLEFAGIFSLSEADMPLRFQRATGGYLGSVANVVKTAAHIALDQEGAVIDREDLAEAVKAIFKMSSHENPFLVENPDDLRRTAHDSASRRTKLAGSAHAS</sequence>
<gene>
    <name evidence="2" type="ORF">ENH89_18625</name>
</gene>
<comment type="caution">
    <text evidence="2">The sequence shown here is derived from an EMBL/GenBank/DDBJ whole genome shotgun (WGS) entry which is preliminary data.</text>
</comment>
<dbReference type="InterPro" id="IPR027417">
    <property type="entry name" value="P-loop_NTPase"/>
</dbReference>
<dbReference type="SMART" id="SM00382">
    <property type="entry name" value="AAA"/>
    <property type="match status" value="1"/>
</dbReference>
<evidence type="ECO:0000313" key="3">
    <source>
        <dbReference type="Proteomes" id="UP000885680"/>
    </source>
</evidence>
<feature type="domain" description="AAA+ ATPase" evidence="1">
    <location>
        <begin position="47"/>
        <end position="206"/>
    </location>
</feature>
<dbReference type="InterPro" id="IPR008868">
    <property type="entry name" value="TniB"/>
</dbReference>
<dbReference type="InterPro" id="IPR003593">
    <property type="entry name" value="AAA+_ATPase"/>
</dbReference>
<name>A0A9C9TJ00_9HYPH</name>
<dbReference type="PANTHER" id="PTHR35894">
    <property type="entry name" value="GENERAL SECRETION PATHWAY PROTEIN A-RELATED"/>
    <property type="match status" value="1"/>
</dbReference>
<accession>A0A9C9TJ00</accession>
<evidence type="ECO:0000313" key="2">
    <source>
        <dbReference type="EMBL" id="HEU02296.1"/>
    </source>
</evidence>
<dbReference type="Pfam" id="PF05621">
    <property type="entry name" value="TniB"/>
    <property type="match status" value="1"/>
</dbReference>
<proteinExistence type="predicted"/>
<dbReference type="EMBL" id="DRGN01000272">
    <property type="protein sequence ID" value="HEU02296.1"/>
    <property type="molecule type" value="Genomic_DNA"/>
</dbReference>
<dbReference type="PANTHER" id="PTHR35894:SF1">
    <property type="entry name" value="PHOSPHORIBULOKINASE _ URIDINE KINASE FAMILY"/>
    <property type="match status" value="1"/>
</dbReference>
<dbReference type="Proteomes" id="UP000885680">
    <property type="component" value="Unassembled WGS sequence"/>
</dbReference>
<organism evidence="2 3">
    <name type="scientific">Aurantimonas coralicida</name>
    <dbReference type="NCBI Taxonomy" id="182270"/>
    <lineage>
        <taxon>Bacteria</taxon>
        <taxon>Pseudomonadati</taxon>
        <taxon>Pseudomonadota</taxon>
        <taxon>Alphaproteobacteria</taxon>
        <taxon>Hyphomicrobiales</taxon>
        <taxon>Aurantimonadaceae</taxon>
        <taxon>Aurantimonas</taxon>
    </lineage>
</organism>
<dbReference type="SUPFAM" id="SSF52540">
    <property type="entry name" value="P-loop containing nucleoside triphosphate hydrolases"/>
    <property type="match status" value="1"/>
</dbReference>
<dbReference type="AlphaFoldDB" id="A0A9C9TJ00"/>
<dbReference type="Gene3D" id="3.40.50.300">
    <property type="entry name" value="P-loop containing nucleotide triphosphate hydrolases"/>
    <property type="match status" value="1"/>
</dbReference>
<evidence type="ECO:0000259" key="1">
    <source>
        <dbReference type="SMART" id="SM00382"/>
    </source>
</evidence>
<reference evidence="2" key="1">
    <citation type="journal article" date="2020" name="mSystems">
        <title>Genome- and Community-Level Interaction Insights into Carbon Utilization and Element Cycling Functions of Hydrothermarchaeota in Hydrothermal Sediment.</title>
        <authorList>
            <person name="Zhou Z."/>
            <person name="Liu Y."/>
            <person name="Xu W."/>
            <person name="Pan J."/>
            <person name="Luo Z.H."/>
            <person name="Li M."/>
        </authorList>
    </citation>
    <scope>NUCLEOTIDE SEQUENCE</scope>
    <source>
        <strain evidence="2">HyVt-347</strain>
    </source>
</reference>